<dbReference type="GeneID" id="90593114"/>
<protein>
    <recommendedName>
        <fullName evidence="3">Bacteriophage CI repressor helix-turn-helix domain-containing protein</fullName>
    </recommendedName>
</protein>
<accession>A0ABY0UTA9</accession>
<evidence type="ECO:0000313" key="2">
    <source>
        <dbReference type="Proteomes" id="UP000199574"/>
    </source>
</evidence>
<dbReference type="Proteomes" id="UP000199574">
    <property type="component" value="Chromosome I"/>
</dbReference>
<dbReference type="RefSeq" id="WP_091606955.1">
    <property type="nucleotide sequence ID" value="NZ_LT629754.1"/>
</dbReference>
<reference evidence="1 2" key="1">
    <citation type="submission" date="2016-10" db="EMBL/GenBank/DDBJ databases">
        <authorList>
            <person name="Varghese N."/>
            <person name="Submissions S."/>
        </authorList>
    </citation>
    <scope>NUCLEOTIDE SEQUENCE [LARGE SCALE GENOMIC DNA]</scope>
    <source>
        <strain evidence="1 2">MAR_2009_60</strain>
    </source>
</reference>
<keyword evidence="2" id="KW-1185">Reference proteome</keyword>
<evidence type="ECO:0000313" key="1">
    <source>
        <dbReference type="EMBL" id="SDT14479.1"/>
    </source>
</evidence>
<evidence type="ECO:0008006" key="3">
    <source>
        <dbReference type="Google" id="ProtNLM"/>
    </source>
</evidence>
<name>A0ABY0UTA9_9FLAO</name>
<organism evidence="1 2">
    <name type="scientific">Maribacter dokdonensis</name>
    <dbReference type="NCBI Taxonomy" id="320912"/>
    <lineage>
        <taxon>Bacteria</taxon>
        <taxon>Pseudomonadati</taxon>
        <taxon>Bacteroidota</taxon>
        <taxon>Flavobacteriia</taxon>
        <taxon>Flavobacteriales</taxon>
        <taxon>Flavobacteriaceae</taxon>
        <taxon>Maribacter</taxon>
    </lineage>
</organism>
<dbReference type="EMBL" id="LT629754">
    <property type="protein sequence ID" value="SDT14479.1"/>
    <property type="molecule type" value="Genomic_DNA"/>
</dbReference>
<proteinExistence type="predicted"/>
<sequence>MKTINEKLVQFADSKGLSQYKFCKETGLSDGALRGSRSIGVESLAKIKEKYPDLNLDWIMFDKGPMLLSDAELLKEPSAFYQRNLTIDEVVDNRIDSKLDALREVMAAYIRQDIIEEIENAKKEIKKNKK</sequence>
<gene>
    <name evidence="1" type="ORF">SAMN05192545_2867</name>
</gene>